<organism evidence="6 7">
    <name type="scientific">Isoptericola jiangsuensis</name>
    <dbReference type="NCBI Taxonomy" id="548579"/>
    <lineage>
        <taxon>Bacteria</taxon>
        <taxon>Bacillati</taxon>
        <taxon>Actinomycetota</taxon>
        <taxon>Actinomycetes</taxon>
        <taxon>Micrococcales</taxon>
        <taxon>Promicromonosporaceae</taxon>
        <taxon>Isoptericola</taxon>
    </lineage>
</organism>
<keyword evidence="3 4" id="KW-0949">S-adenosyl-L-methionine</keyword>
<dbReference type="Proteomes" id="UP000224130">
    <property type="component" value="Unassembled WGS sequence"/>
</dbReference>
<evidence type="ECO:0000313" key="7">
    <source>
        <dbReference type="Proteomes" id="UP000224130"/>
    </source>
</evidence>
<reference evidence="6 7" key="1">
    <citation type="submission" date="2017-10" db="EMBL/GenBank/DDBJ databases">
        <title>Sequencing the genomes of 1000 actinobacteria strains.</title>
        <authorList>
            <person name="Klenk H.-P."/>
        </authorList>
    </citation>
    <scope>NUCLEOTIDE SEQUENCE [LARGE SCALE GENOMIC DNA]</scope>
    <source>
        <strain evidence="6 7">DSM 21863</strain>
    </source>
</reference>
<proteinExistence type="inferred from homology"/>
<dbReference type="PANTHER" id="PTHR11061:SF30">
    <property type="entry name" value="TRNA (URACIL(54)-C(5))-METHYLTRANSFERASE"/>
    <property type="match status" value="1"/>
</dbReference>
<dbReference type="PROSITE" id="PS51687">
    <property type="entry name" value="SAM_MT_RNA_M5U"/>
    <property type="match status" value="1"/>
</dbReference>
<comment type="caution">
    <text evidence="6">The sequence shown here is derived from an EMBL/GenBank/DDBJ whole genome shotgun (WGS) entry which is preliminary data.</text>
</comment>
<evidence type="ECO:0000256" key="3">
    <source>
        <dbReference type="ARBA" id="ARBA00022691"/>
    </source>
</evidence>
<dbReference type="GO" id="GO:0070475">
    <property type="term" value="P:rRNA base methylation"/>
    <property type="evidence" value="ECO:0007669"/>
    <property type="project" value="TreeGrafter"/>
</dbReference>
<keyword evidence="7" id="KW-1185">Reference proteome</keyword>
<dbReference type="SUPFAM" id="SSF53335">
    <property type="entry name" value="S-adenosyl-L-methionine-dependent methyltransferases"/>
    <property type="match status" value="1"/>
</dbReference>
<evidence type="ECO:0000256" key="4">
    <source>
        <dbReference type="PROSITE-ProRule" id="PRU01024"/>
    </source>
</evidence>
<dbReference type="InterPro" id="IPR030390">
    <property type="entry name" value="MeTrfase_TrmA_AS"/>
</dbReference>
<name>A0A2A9F0C8_9MICO</name>
<dbReference type="Gene3D" id="2.40.50.1070">
    <property type="match status" value="1"/>
</dbReference>
<dbReference type="Pfam" id="PF05958">
    <property type="entry name" value="tRNA_U5-meth_tr"/>
    <property type="match status" value="1"/>
</dbReference>
<accession>A0A2A9F0C8</accession>
<sequence length="422" mass="44979">MRVSGDNGPVQCHHFDAGRCRSCTLLDLTHPEQVRGKEAQVRDLLGLPDEVWLPPVVGAEAGFRNKAKMVVTGTAAAPVLGILGPPGEYEGQGVDLTDCPLYPAELQAAFGPLAELVTRARLTPYDLTPAVGPGGRRRKVTPKDAAGRGELKHVIVTLSPAGELMVRLVLRSTEPVARLRKHLPWLAEALPALAVLSVNVQPAHAAVLEGAEEIVLTERQTLGMEIDGITLHLRPQSFFQTNTEVAAALYRQARAWVDEVSPATLWDLYCGVGGFALHCAAPGRAVTGIEISAEAVASATTTARELATLPPDAVVGGHDDAWWREATADVRFAAGDAAAFALGTADDPEMVIVNPPRRGIGADLAGRLEASGVRHVLYSSCHAATLARDLGDMPSLRPVRARLLDMFPHTGHYEVLVLLERA</sequence>
<dbReference type="NCBIfam" id="NF002909">
    <property type="entry name" value="PRK03522.2-1"/>
    <property type="match status" value="1"/>
</dbReference>
<keyword evidence="1 4" id="KW-0489">Methyltransferase</keyword>
<dbReference type="PROSITE" id="PS01231">
    <property type="entry name" value="TRMA_2"/>
    <property type="match status" value="1"/>
</dbReference>
<feature type="binding site" evidence="4">
    <location>
        <position position="290"/>
    </location>
    <ligand>
        <name>S-adenosyl-L-methionine</name>
        <dbReference type="ChEBI" id="CHEBI:59789"/>
    </ligand>
</feature>
<dbReference type="GO" id="GO:0070041">
    <property type="term" value="F:rRNA (uridine-C5-)-methyltransferase activity"/>
    <property type="evidence" value="ECO:0007669"/>
    <property type="project" value="TreeGrafter"/>
</dbReference>
<gene>
    <name evidence="6" type="ORF">ATJ88_3500</name>
</gene>
<feature type="binding site" evidence="4">
    <location>
        <position position="269"/>
    </location>
    <ligand>
        <name>S-adenosyl-L-methionine</name>
        <dbReference type="ChEBI" id="CHEBI:59789"/>
    </ligand>
</feature>
<evidence type="ECO:0000256" key="1">
    <source>
        <dbReference type="ARBA" id="ARBA00022603"/>
    </source>
</evidence>
<feature type="active site" evidence="5">
    <location>
        <position position="381"/>
    </location>
</feature>
<dbReference type="InterPro" id="IPR010280">
    <property type="entry name" value="U5_MeTrfase_fam"/>
</dbReference>
<evidence type="ECO:0000313" key="6">
    <source>
        <dbReference type="EMBL" id="PFG44764.1"/>
    </source>
</evidence>
<keyword evidence="2 4" id="KW-0808">Transferase</keyword>
<dbReference type="InterPro" id="IPR030391">
    <property type="entry name" value="MeTrfase_TrmA_CS"/>
</dbReference>
<feature type="binding site" evidence="4">
    <location>
        <position position="354"/>
    </location>
    <ligand>
        <name>S-adenosyl-L-methionine</name>
        <dbReference type="ChEBI" id="CHEBI:59789"/>
    </ligand>
</feature>
<dbReference type="PANTHER" id="PTHR11061">
    <property type="entry name" value="RNA M5U METHYLTRANSFERASE"/>
    <property type="match status" value="1"/>
</dbReference>
<comment type="similarity">
    <text evidence="4">Belongs to the class I-like SAM-binding methyltransferase superfamily. RNA M5U methyltransferase family.</text>
</comment>
<dbReference type="AlphaFoldDB" id="A0A2A9F0C8"/>
<protein>
    <submittedName>
        <fullName evidence="6">23S rRNA m(5)U-747 methyltransferase</fullName>
    </submittedName>
</protein>
<feature type="binding site" evidence="4">
    <location>
        <position position="240"/>
    </location>
    <ligand>
        <name>S-adenosyl-L-methionine</name>
        <dbReference type="ChEBI" id="CHEBI:59789"/>
    </ligand>
</feature>
<evidence type="ECO:0000256" key="2">
    <source>
        <dbReference type="ARBA" id="ARBA00022679"/>
    </source>
</evidence>
<dbReference type="Gene3D" id="3.40.50.150">
    <property type="entry name" value="Vaccinia Virus protein VP39"/>
    <property type="match status" value="1"/>
</dbReference>
<evidence type="ECO:0000256" key="5">
    <source>
        <dbReference type="PROSITE-ProRule" id="PRU10015"/>
    </source>
</evidence>
<dbReference type="EMBL" id="PDJJ01000001">
    <property type="protein sequence ID" value="PFG44764.1"/>
    <property type="molecule type" value="Genomic_DNA"/>
</dbReference>
<feature type="active site" description="Nucleophile" evidence="4">
    <location>
        <position position="381"/>
    </location>
</feature>
<dbReference type="InterPro" id="IPR029063">
    <property type="entry name" value="SAM-dependent_MTases_sf"/>
</dbReference>
<dbReference type="PROSITE" id="PS01230">
    <property type="entry name" value="TRMA_1"/>
    <property type="match status" value="1"/>
</dbReference>